<feature type="non-terminal residue" evidence="1">
    <location>
        <position position="1"/>
    </location>
</feature>
<dbReference type="AlphaFoldDB" id="A0A392UWR1"/>
<evidence type="ECO:0000313" key="1">
    <source>
        <dbReference type="EMBL" id="MCI80474.1"/>
    </source>
</evidence>
<keyword evidence="2" id="KW-1185">Reference proteome</keyword>
<evidence type="ECO:0000313" key="2">
    <source>
        <dbReference type="Proteomes" id="UP000265520"/>
    </source>
</evidence>
<sequence>VGGAARSICLFSCLSSGGGAARRVGRRGAQAFK</sequence>
<comment type="caution">
    <text evidence="1">The sequence shown here is derived from an EMBL/GenBank/DDBJ whole genome shotgun (WGS) entry which is preliminary data.</text>
</comment>
<reference evidence="1 2" key="1">
    <citation type="journal article" date="2018" name="Front. Plant Sci.">
        <title>Red Clover (Trifolium pratense) and Zigzag Clover (T. medium) - A Picture of Genomic Similarities and Differences.</title>
        <authorList>
            <person name="Dluhosova J."/>
            <person name="Istvanek J."/>
            <person name="Nedelnik J."/>
            <person name="Repkova J."/>
        </authorList>
    </citation>
    <scope>NUCLEOTIDE SEQUENCE [LARGE SCALE GENOMIC DNA]</scope>
    <source>
        <strain evidence="2">cv. 10/8</strain>
        <tissue evidence="1">Leaf</tissue>
    </source>
</reference>
<dbReference type="Proteomes" id="UP000265520">
    <property type="component" value="Unassembled WGS sequence"/>
</dbReference>
<organism evidence="1 2">
    <name type="scientific">Trifolium medium</name>
    <dbReference type="NCBI Taxonomy" id="97028"/>
    <lineage>
        <taxon>Eukaryota</taxon>
        <taxon>Viridiplantae</taxon>
        <taxon>Streptophyta</taxon>
        <taxon>Embryophyta</taxon>
        <taxon>Tracheophyta</taxon>
        <taxon>Spermatophyta</taxon>
        <taxon>Magnoliopsida</taxon>
        <taxon>eudicotyledons</taxon>
        <taxon>Gunneridae</taxon>
        <taxon>Pentapetalae</taxon>
        <taxon>rosids</taxon>
        <taxon>fabids</taxon>
        <taxon>Fabales</taxon>
        <taxon>Fabaceae</taxon>
        <taxon>Papilionoideae</taxon>
        <taxon>50 kb inversion clade</taxon>
        <taxon>NPAAA clade</taxon>
        <taxon>Hologalegina</taxon>
        <taxon>IRL clade</taxon>
        <taxon>Trifolieae</taxon>
        <taxon>Trifolium</taxon>
    </lineage>
</organism>
<name>A0A392UWR1_9FABA</name>
<accession>A0A392UWR1</accession>
<proteinExistence type="predicted"/>
<dbReference type="EMBL" id="LXQA010996435">
    <property type="protein sequence ID" value="MCI80474.1"/>
    <property type="molecule type" value="Genomic_DNA"/>
</dbReference>
<protein>
    <submittedName>
        <fullName evidence="1">Uncharacterized protein</fullName>
    </submittedName>
</protein>